<name>A0ABR2ILH8_9EUKA</name>
<proteinExistence type="predicted"/>
<dbReference type="EMBL" id="JAPFFF010000017">
    <property type="protein sequence ID" value="KAK8863915.1"/>
    <property type="molecule type" value="Genomic_DNA"/>
</dbReference>
<organism evidence="1 2">
    <name type="scientific">Tritrichomonas musculus</name>
    <dbReference type="NCBI Taxonomy" id="1915356"/>
    <lineage>
        <taxon>Eukaryota</taxon>
        <taxon>Metamonada</taxon>
        <taxon>Parabasalia</taxon>
        <taxon>Tritrichomonadida</taxon>
        <taxon>Tritrichomonadidae</taxon>
        <taxon>Tritrichomonas</taxon>
    </lineage>
</organism>
<evidence type="ECO:0000313" key="2">
    <source>
        <dbReference type="Proteomes" id="UP001470230"/>
    </source>
</evidence>
<keyword evidence="2" id="KW-1185">Reference proteome</keyword>
<evidence type="ECO:0000313" key="1">
    <source>
        <dbReference type="EMBL" id="KAK8863915.1"/>
    </source>
</evidence>
<reference evidence="1 2" key="1">
    <citation type="submission" date="2024-04" db="EMBL/GenBank/DDBJ databases">
        <title>Tritrichomonas musculus Genome.</title>
        <authorList>
            <person name="Alves-Ferreira E."/>
            <person name="Grigg M."/>
            <person name="Lorenzi H."/>
            <person name="Galac M."/>
        </authorList>
    </citation>
    <scope>NUCLEOTIDE SEQUENCE [LARGE SCALE GENOMIC DNA]</scope>
    <source>
        <strain evidence="1 2">EAF2021</strain>
    </source>
</reference>
<dbReference type="Proteomes" id="UP001470230">
    <property type="component" value="Unassembled WGS sequence"/>
</dbReference>
<comment type="caution">
    <text evidence="1">The sequence shown here is derived from an EMBL/GenBank/DDBJ whole genome shotgun (WGS) entry which is preliminary data.</text>
</comment>
<sequence length="239" mass="27630">MNYALPLNFFSNQSSLNAFTLIHRGTKFPVNPLILKIVSPKICNLIEKDIHDYEIPCIPGPINDFILLICGKTVELNIINSKYFNFWAEDLEIQYVIDETENFLISNDTCDTLIEFVSLLIEFNFNYEKYIKIMAEKIEQITTYYPFESLSPQIVGALCNCPSFDVNKYLPDIFKIIDDDPEKNAWIIKCLNFSKIPSDILTDALQVSLLNLNLIRTHLIGYALEFNQKKDEISEDPHE</sequence>
<gene>
    <name evidence="1" type="ORF">M9Y10_011608</name>
</gene>
<evidence type="ECO:0008006" key="3">
    <source>
        <dbReference type="Google" id="ProtNLM"/>
    </source>
</evidence>
<accession>A0ABR2ILH8</accession>
<protein>
    <recommendedName>
        <fullName evidence="3">BTB domain-containing protein</fullName>
    </recommendedName>
</protein>